<dbReference type="AlphaFoldDB" id="X6M8D9"/>
<dbReference type="OrthoDB" id="496981at2759"/>
<feature type="transmembrane region" description="Helical" evidence="3">
    <location>
        <begin position="212"/>
        <end position="237"/>
    </location>
</feature>
<comment type="caution">
    <text evidence="4">The sequence shown here is derived from an EMBL/GenBank/DDBJ whole genome shotgun (WGS) entry which is preliminary data.</text>
</comment>
<evidence type="ECO:0000256" key="1">
    <source>
        <dbReference type="SAM" id="Coils"/>
    </source>
</evidence>
<feature type="compositionally biased region" description="Basic and acidic residues" evidence="2">
    <location>
        <begin position="67"/>
        <end position="79"/>
    </location>
</feature>
<sequence length="467" mass="53479">MLCIFFFFILFRKDTRLNRKLNEFQSSIKTAQHRLEKWKKELHKSSRAHDHESFGCGDADLLQSSHTHDSEMHLEEKSPSRTPSSSISRDQSHMHAHAHTHNQPQAQTPINLLLSPSLLFSSRSLGDDNLTLPPPNRLEKSASLDIDDTKRASIDEMPPPELGLSRQQSIYNVKKHQDLLAIISAEASTTNFQATAPTGRQQDKKFIFFNTYLFHFILFCFVFSICVILNNFIFFFCKRTTHKNRARHVVLNDENFGVMEDDPDLPLEMEWLLDEILDSKTSLVVCGRLKRAISTAIIGLWERFSAEHSHEPIYVLPYLHTQGTHADVQIPVLAGDVSSVEKSDLAVLNEFYSKRLEAIDINNNVRKTTPMSDSINTDNDRDRVQAFVDWAFHQHQKRTVIAFGQSDWFQHFFKTFLPAGTTHISAKRKLGDCSAVAFRMSCEVFTNSSQQYTIQQGTITQIFGTFI</sequence>
<keyword evidence="5" id="KW-1185">Reference proteome</keyword>
<reference evidence="4 5" key="1">
    <citation type="journal article" date="2013" name="Curr. Biol.">
        <title>The Genome of the Foraminiferan Reticulomyxa filosa.</title>
        <authorList>
            <person name="Glockner G."/>
            <person name="Hulsmann N."/>
            <person name="Schleicher M."/>
            <person name="Noegel A.A."/>
            <person name="Eichinger L."/>
            <person name="Gallinger C."/>
            <person name="Pawlowski J."/>
            <person name="Sierra R."/>
            <person name="Euteneuer U."/>
            <person name="Pillet L."/>
            <person name="Moustafa A."/>
            <person name="Platzer M."/>
            <person name="Groth M."/>
            <person name="Szafranski K."/>
            <person name="Schliwa M."/>
        </authorList>
    </citation>
    <scope>NUCLEOTIDE SEQUENCE [LARGE SCALE GENOMIC DNA]</scope>
</reference>
<dbReference type="Gene3D" id="3.40.50.1240">
    <property type="entry name" value="Phosphoglycerate mutase-like"/>
    <property type="match status" value="1"/>
</dbReference>
<evidence type="ECO:0000313" key="5">
    <source>
        <dbReference type="Proteomes" id="UP000023152"/>
    </source>
</evidence>
<gene>
    <name evidence="4" type="ORF">RFI_27123</name>
</gene>
<evidence type="ECO:0000313" key="4">
    <source>
        <dbReference type="EMBL" id="ETO10258.1"/>
    </source>
</evidence>
<dbReference type="Proteomes" id="UP000023152">
    <property type="component" value="Unassembled WGS sequence"/>
</dbReference>
<feature type="compositionally biased region" description="Low complexity" evidence="2">
    <location>
        <begin position="80"/>
        <end position="89"/>
    </location>
</feature>
<keyword evidence="3" id="KW-0812">Transmembrane</keyword>
<keyword evidence="3" id="KW-1133">Transmembrane helix</keyword>
<feature type="coiled-coil region" evidence="1">
    <location>
        <begin position="21"/>
        <end position="48"/>
    </location>
</feature>
<protein>
    <submittedName>
        <fullName evidence="4">Uncharacterized protein</fullName>
    </submittedName>
</protein>
<keyword evidence="1" id="KW-0175">Coiled coil</keyword>
<dbReference type="EMBL" id="ASPP01023568">
    <property type="protein sequence ID" value="ETO10258.1"/>
    <property type="molecule type" value="Genomic_DNA"/>
</dbReference>
<name>X6M8D9_RETFI</name>
<keyword evidence="3" id="KW-0472">Membrane</keyword>
<dbReference type="InterPro" id="IPR029033">
    <property type="entry name" value="His_PPase_superfam"/>
</dbReference>
<accession>X6M8D9</accession>
<evidence type="ECO:0000256" key="2">
    <source>
        <dbReference type="SAM" id="MobiDB-lite"/>
    </source>
</evidence>
<proteinExistence type="predicted"/>
<feature type="region of interest" description="Disordered" evidence="2">
    <location>
        <begin position="67"/>
        <end position="105"/>
    </location>
</feature>
<organism evidence="4 5">
    <name type="scientific">Reticulomyxa filosa</name>
    <dbReference type="NCBI Taxonomy" id="46433"/>
    <lineage>
        <taxon>Eukaryota</taxon>
        <taxon>Sar</taxon>
        <taxon>Rhizaria</taxon>
        <taxon>Retaria</taxon>
        <taxon>Foraminifera</taxon>
        <taxon>Monothalamids</taxon>
        <taxon>Reticulomyxidae</taxon>
        <taxon>Reticulomyxa</taxon>
    </lineage>
</organism>
<evidence type="ECO:0000256" key="3">
    <source>
        <dbReference type="SAM" id="Phobius"/>
    </source>
</evidence>